<sequence length="148" mass="16792">MKGEGTIDLHTTRERAFKMLLDPGVLKECMVGCKRFEKVEEGIYKANISLGFLPVKGDYDITIKLTDLKEPEQYNMKMSGKGGPGEIKMLNHIHLDEKGHTTVLSYTYEAEIHGKVTKAGKPVLKKVAGFIVKDFFKRFEKEIKRSKV</sequence>
<dbReference type="Gene3D" id="3.30.530.20">
    <property type="match status" value="1"/>
</dbReference>
<name>A0A1X7DN17_9BACI</name>
<accession>A0A1X7DN17</accession>
<reference evidence="2" key="2">
    <citation type="submission" date="2015-06" db="EMBL/GenBank/DDBJ databases">
        <title>Genome Sequence of Bacillus endophyticus and Analysis of its Companion Mechanism in the Ketogulonigenium vulgare-Bacillus strain Consortium.</title>
        <authorList>
            <person name="Jia N."/>
            <person name="Du J."/>
            <person name="Ding M.-Z."/>
            <person name="Gao F."/>
            <person name="Yuan Y.-J."/>
        </authorList>
    </citation>
    <scope>NUCLEOTIDE SEQUENCE [LARGE SCALE GENOMIC DNA]</scope>
    <source>
        <strain evidence="2">Hbe603</strain>
    </source>
</reference>
<evidence type="ECO:0000313" key="1">
    <source>
        <dbReference type="EMBL" id="AKO93280.1"/>
    </source>
</evidence>
<dbReference type="SUPFAM" id="SSF55961">
    <property type="entry name" value="Bet v1-like"/>
    <property type="match status" value="1"/>
</dbReference>
<dbReference type="GeneID" id="93700874"/>
<dbReference type="CDD" id="cd05018">
    <property type="entry name" value="CoxG"/>
    <property type="match status" value="1"/>
</dbReference>
<accession>A0A0H4KI47</accession>
<gene>
    <name evidence="1" type="ORF">BEH_15095</name>
</gene>
<proteinExistence type="predicted"/>
<dbReference type="InterPro" id="IPR023393">
    <property type="entry name" value="START-like_dom_sf"/>
</dbReference>
<dbReference type="AlphaFoldDB" id="A0A1X7DN17"/>
<evidence type="ECO:0000313" key="2">
    <source>
        <dbReference type="Proteomes" id="UP000036202"/>
    </source>
</evidence>
<dbReference type="RefSeq" id="WP_040061041.1">
    <property type="nucleotide sequence ID" value="NZ_CP011974.1"/>
</dbReference>
<dbReference type="Proteomes" id="UP000036202">
    <property type="component" value="Chromosome"/>
</dbReference>
<dbReference type="PANTHER" id="PTHR38588">
    <property type="entry name" value="BLL0334 PROTEIN"/>
    <property type="match status" value="1"/>
</dbReference>
<dbReference type="EMBL" id="CP011974">
    <property type="protein sequence ID" value="AKO93280.1"/>
    <property type="molecule type" value="Genomic_DNA"/>
</dbReference>
<organism evidence="1 2">
    <name type="scientific">Priestia filamentosa</name>
    <dbReference type="NCBI Taxonomy" id="1402861"/>
    <lineage>
        <taxon>Bacteria</taxon>
        <taxon>Bacillati</taxon>
        <taxon>Bacillota</taxon>
        <taxon>Bacilli</taxon>
        <taxon>Bacillales</taxon>
        <taxon>Bacillaceae</taxon>
        <taxon>Priestia</taxon>
    </lineage>
</organism>
<reference evidence="1 2" key="1">
    <citation type="journal article" date="2015" name="PLoS ONE">
        <title>Genome Sequence of Bacillus endophyticus and Analysis of Its Companion Mechanism in the Ketogulonigenium vulgare-Bacillus Strain Consortium.</title>
        <authorList>
            <person name="Jia N."/>
            <person name="Du J."/>
            <person name="Ding M.Z."/>
            <person name="Gao F."/>
            <person name="Yuan Y.J."/>
        </authorList>
    </citation>
    <scope>NUCLEOTIDE SEQUENCE [LARGE SCALE GENOMIC DNA]</scope>
    <source>
        <strain evidence="1 2">Hbe603</strain>
    </source>
</reference>
<dbReference type="KEGG" id="beo:BEH_15095"/>
<dbReference type="PATRIC" id="fig|135735.6.peg.3194"/>
<dbReference type="PANTHER" id="PTHR38588:SF1">
    <property type="entry name" value="BLL0334 PROTEIN"/>
    <property type="match status" value="1"/>
</dbReference>
<dbReference type="OrthoDB" id="9787428at2"/>
<dbReference type="InterPro" id="IPR010419">
    <property type="entry name" value="CO_DH_gsu"/>
</dbReference>
<keyword evidence="2" id="KW-1185">Reference proteome</keyword>
<protein>
    <submittedName>
        <fullName evidence="1">Uncharacterized protein</fullName>
    </submittedName>
</protein>
<dbReference type="Pfam" id="PF06240">
    <property type="entry name" value="COXG"/>
    <property type="match status" value="1"/>
</dbReference>